<evidence type="ECO:0000313" key="3">
    <source>
        <dbReference type="Proteomes" id="UP000236161"/>
    </source>
</evidence>
<dbReference type="STRING" id="1088818.A0A2I0ASN9"/>
<dbReference type="GO" id="GO:0070300">
    <property type="term" value="F:phosphatidic acid binding"/>
    <property type="evidence" value="ECO:0007669"/>
    <property type="project" value="InterPro"/>
</dbReference>
<dbReference type="Proteomes" id="UP000236161">
    <property type="component" value="Unassembled WGS sequence"/>
</dbReference>
<keyword evidence="3" id="KW-1185">Reference proteome</keyword>
<feature type="region of interest" description="Disordered" evidence="1">
    <location>
        <begin position="42"/>
        <end position="77"/>
    </location>
</feature>
<evidence type="ECO:0000256" key="1">
    <source>
        <dbReference type="SAM" id="MobiDB-lite"/>
    </source>
</evidence>
<dbReference type="AlphaFoldDB" id="A0A2I0ASN9"/>
<dbReference type="OrthoDB" id="768992at2759"/>
<dbReference type="PANTHER" id="PTHR33971">
    <property type="entry name" value="OS06G0232000 PROTEIN"/>
    <property type="match status" value="1"/>
</dbReference>
<organism evidence="2 3">
    <name type="scientific">Apostasia shenzhenica</name>
    <dbReference type="NCBI Taxonomy" id="1088818"/>
    <lineage>
        <taxon>Eukaryota</taxon>
        <taxon>Viridiplantae</taxon>
        <taxon>Streptophyta</taxon>
        <taxon>Embryophyta</taxon>
        <taxon>Tracheophyta</taxon>
        <taxon>Spermatophyta</taxon>
        <taxon>Magnoliopsida</taxon>
        <taxon>Liliopsida</taxon>
        <taxon>Asparagales</taxon>
        <taxon>Orchidaceae</taxon>
        <taxon>Apostasioideae</taxon>
        <taxon>Apostasia</taxon>
    </lineage>
</organism>
<dbReference type="PANTHER" id="PTHR33971:SF4">
    <property type="entry name" value="OS07G0682700 PROTEIN"/>
    <property type="match status" value="1"/>
</dbReference>
<name>A0A2I0ASN9_9ASPA</name>
<gene>
    <name evidence="2" type="ORF">AXF42_Ash008847</name>
</gene>
<dbReference type="InterPro" id="IPR038943">
    <property type="entry name" value="PLDrp1-like"/>
</dbReference>
<protein>
    <submittedName>
        <fullName evidence="2">Uncharacterized protein</fullName>
    </submittedName>
</protein>
<proteinExistence type="predicted"/>
<accession>A0A2I0ASN9</accession>
<reference evidence="2 3" key="1">
    <citation type="journal article" date="2017" name="Nature">
        <title>The Apostasia genome and the evolution of orchids.</title>
        <authorList>
            <person name="Zhang G.Q."/>
            <person name="Liu K.W."/>
            <person name="Li Z."/>
            <person name="Lohaus R."/>
            <person name="Hsiao Y.Y."/>
            <person name="Niu S.C."/>
            <person name="Wang J.Y."/>
            <person name="Lin Y.C."/>
            <person name="Xu Q."/>
            <person name="Chen L.J."/>
            <person name="Yoshida K."/>
            <person name="Fujiwara S."/>
            <person name="Wang Z.W."/>
            <person name="Zhang Y.Q."/>
            <person name="Mitsuda N."/>
            <person name="Wang M."/>
            <person name="Liu G.H."/>
            <person name="Pecoraro L."/>
            <person name="Huang H.X."/>
            <person name="Xiao X.J."/>
            <person name="Lin M."/>
            <person name="Wu X.Y."/>
            <person name="Wu W.L."/>
            <person name="Chen Y.Y."/>
            <person name="Chang S.B."/>
            <person name="Sakamoto S."/>
            <person name="Ohme-Takagi M."/>
            <person name="Yagi M."/>
            <person name="Zeng S.J."/>
            <person name="Shen C.Y."/>
            <person name="Yeh C.M."/>
            <person name="Luo Y.B."/>
            <person name="Tsai W.C."/>
            <person name="Van de Peer Y."/>
            <person name="Liu Z.J."/>
        </authorList>
    </citation>
    <scope>NUCLEOTIDE SEQUENCE [LARGE SCALE GENOMIC DNA]</scope>
    <source>
        <strain evidence="3">cv. Shenzhen</strain>
        <tissue evidence="2">Stem</tissue>
    </source>
</reference>
<evidence type="ECO:0000313" key="2">
    <source>
        <dbReference type="EMBL" id="PKA58560.1"/>
    </source>
</evidence>
<dbReference type="EMBL" id="KZ451951">
    <property type="protein sequence ID" value="PKA58560.1"/>
    <property type="molecule type" value="Genomic_DNA"/>
</dbReference>
<sequence>MAVGVSNFDDSDFEEYNPHPYRGGYDISLTYGEPLPPSSAICYPLSGASSPPPPPQVTAEPLTNGEPKPVPPEAEERAIPSSFVPDADKLPYEYGSSNDYIERGYDLRDWWSRFAGFSPFILAEDGNGHGGRRSYDAEELKFWSRWRRAADFIFGYPQGYGERKIGVDSYGVPIYAYKCNGFDALQMQLEPARTEKIDFHSGFLDPESVRLIT</sequence>